<proteinExistence type="predicted"/>
<evidence type="ECO:0000256" key="1">
    <source>
        <dbReference type="SAM" id="MobiDB-lite"/>
    </source>
</evidence>
<dbReference type="SMART" id="SM00060">
    <property type="entry name" value="FN3"/>
    <property type="match status" value="1"/>
</dbReference>
<dbReference type="EMBL" id="GDRN01059272">
    <property type="protein sequence ID" value="JAI65510.1"/>
    <property type="molecule type" value="Transcribed_RNA"/>
</dbReference>
<dbReference type="SUPFAM" id="SSF49265">
    <property type="entry name" value="Fibronectin type III"/>
    <property type="match status" value="1"/>
</dbReference>
<keyword evidence="2" id="KW-0812">Transmembrane</keyword>
<dbReference type="PANTHER" id="PTHR21104">
    <property type="entry name" value="FIBRONECTIN TYPE III DOMAIN-CONTAINING PROTEIN"/>
    <property type="match status" value="1"/>
</dbReference>
<accession>A0A0P4WAK2</accession>
<dbReference type="InterPro" id="IPR013783">
    <property type="entry name" value="Ig-like_fold"/>
</dbReference>
<keyword evidence="2" id="KW-0472">Membrane</keyword>
<feature type="region of interest" description="Disordered" evidence="1">
    <location>
        <begin position="447"/>
        <end position="466"/>
    </location>
</feature>
<dbReference type="InterPro" id="IPR032073">
    <property type="entry name" value="FNDC5_C"/>
</dbReference>
<dbReference type="PANTHER" id="PTHR21104:SF2">
    <property type="entry name" value="FIBRONECTIN TYPE-III DOMAIN-CONTAINING PROTEIN"/>
    <property type="match status" value="1"/>
</dbReference>
<evidence type="ECO:0000313" key="4">
    <source>
        <dbReference type="EMBL" id="JAI65510.1"/>
    </source>
</evidence>
<dbReference type="CDD" id="cd00063">
    <property type="entry name" value="FN3"/>
    <property type="match status" value="1"/>
</dbReference>
<protein>
    <recommendedName>
        <fullName evidence="3">Fibronectin type-III domain-containing protein</fullName>
    </recommendedName>
</protein>
<dbReference type="InterPro" id="IPR003961">
    <property type="entry name" value="FN3_dom"/>
</dbReference>
<feature type="domain" description="Fibronectin type-III" evidence="3">
    <location>
        <begin position="248"/>
        <end position="337"/>
    </location>
</feature>
<name>A0A0P4WAK2_SCYOL</name>
<feature type="compositionally biased region" description="Polar residues" evidence="1">
    <location>
        <begin position="217"/>
        <end position="229"/>
    </location>
</feature>
<dbReference type="EMBL" id="GDRN01059270">
    <property type="protein sequence ID" value="JAI65512.1"/>
    <property type="molecule type" value="Transcribed_RNA"/>
</dbReference>
<reference evidence="4" key="1">
    <citation type="submission" date="2015-09" db="EMBL/GenBank/DDBJ databases">
        <title>Scylla olivacea transcriptome.</title>
        <authorList>
            <person name="Ikhwanuddin M."/>
        </authorList>
    </citation>
    <scope>NUCLEOTIDE SEQUENCE</scope>
</reference>
<sequence>MAIGWWGPEVRPSHGCLFHPELRPDNNPLCTPDDTRNGKRSFLSGNEGVCEVERRLACVKFSQVLKKRLNAHPHRYRDPMTKATSEGHATHWGSRCSKGSSECRFWQRKKSCQELHSVLGGIKGPAAKTSTHHYDLADCYDTTKSVICTTTNYRCPSARERDSTFITQRRSGRQNKLSGQHVVPKAHGGGASLEVRTVLVVVAMVVGSCHALPTLPPHTSSSRAPQINHQPPRKELPVCCGEGTPGMRPTNITVLRTSPTSVLVTWTRPSIQPIKYEITYKPTNAKYRVVAEVKAPLKSVVLERLLPLTQYQVFVTTVINNTAVWTSPVVTFHTSIEDINAPVNGTVRIFSTPTILEGVDVDLDDVGSTVTADRKMGHVRVRAEEVGIVLLVLAVWMFAIALFFNRWGKIRMLEPYQEPYKEAPQQLLQHRPSCPMADPCALPINSLKVAPSQESSPQHHPQPDLT</sequence>
<keyword evidence="2" id="KW-1133">Transmembrane helix</keyword>
<evidence type="ECO:0000256" key="2">
    <source>
        <dbReference type="SAM" id="Phobius"/>
    </source>
</evidence>
<dbReference type="Gene3D" id="2.60.40.10">
    <property type="entry name" value="Immunoglobulins"/>
    <property type="match status" value="1"/>
</dbReference>
<dbReference type="PROSITE" id="PS50853">
    <property type="entry name" value="FN3"/>
    <property type="match status" value="1"/>
</dbReference>
<feature type="transmembrane region" description="Helical" evidence="2">
    <location>
        <begin position="386"/>
        <end position="404"/>
    </location>
</feature>
<feature type="region of interest" description="Disordered" evidence="1">
    <location>
        <begin position="214"/>
        <end position="237"/>
    </location>
</feature>
<evidence type="ECO:0000259" key="3">
    <source>
        <dbReference type="PROSITE" id="PS50853"/>
    </source>
</evidence>
<feature type="compositionally biased region" description="Polar residues" evidence="1">
    <location>
        <begin position="452"/>
        <end position="466"/>
    </location>
</feature>
<dbReference type="Pfam" id="PF16066">
    <property type="entry name" value="DUF4808"/>
    <property type="match status" value="1"/>
</dbReference>
<dbReference type="Pfam" id="PF00041">
    <property type="entry name" value="fn3"/>
    <property type="match status" value="1"/>
</dbReference>
<organism evidence="4">
    <name type="scientific">Scylla olivacea</name>
    <name type="common">Orange mud crab</name>
    <name type="synonym">Cancer olivacea</name>
    <dbReference type="NCBI Taxonomy" id="85551"/>
    <lineage>
        <taxon>Eukaryota</taxon>
        <taxon>Metazoa</taxon>
        <taxon>Ecdysozoa</taxon>
        <taxon>Arthropoda</taxon>
        <taxon>Crustacea</taxon>
        <taxon>Multicrustacea</taxon>
        <taxon>Malacostraca</taxon>
        <taxon>Eumalacostraca</taxon>
        <taxon>Eucarida</taxon>
        <taxon>Decapoda</taxon>
        <taxon>Pleocyemata</taxon>
        <taxon>Brachyura</taxon>
        <taxon>Eubrachyura</taxon>
        <taxon>Portunoidea</taxon>
        <taxon>Portunidae</taxon>
        <taxon>Portuninae</taxon>
        <taxon>Scylla</taxon>
    </lineage>
</organism>
<dbReference type="AlphaFoldDB" id="A0A0P4WAK2"/>
<dbReference type="InterPro" id="IPR036116">
    <property type="entry name" value="FN3_sf"/>
</dbReference>